<feature type="transmembrane region" description="Helical" evidence="1">
    <location>
        <begin position="30"/>
        <end position="50"/>
    </location>
</feature>
<dbReference type="GeneID" id="33566201"/>
<keyword evidence="1" id="KW-1133">Transmembrane helix</keyword>
<keyword evidence="1" id="KW-0472">Membrane</keyword>
<name>A0A1Y2GL79_9FUNG</name>
<evidence type="ECO:0000313" key="2">
    <source>
        <dbReference type="EMBL" id="ORZ14319.1"/>
    </source>
</evidence>
<dbReference type="InParanoid" id="A0A1Y2GL79"/>
<dbReference type="RefSeq" id="XP_021880797.1">
    <property type="nucleotide sequence ID" value="XM_022024357.1"/>
</dbReference>
<keyword evidence="3" id="KW-1185">Reference proteome</keyword>
<gene>
    <name evidence="2" type="ORF">BCR41DRAFT_354665</name>
</gene>
<comment type="caution">
    <text evidence="2">The sequence shown here is derived from an EMBL/GenBank/DDBJ whole genome shotgun (WGS) entry which is preliminary data.</text>
</comment>
<evidence type="ECO:0000313" key="3">
    <source>
        <dbReference type="Proteomes" id="UP000193648"/>
    </source>
</evidence>
<organism evidence="2 3">
    <name type="scientific">Lobosporangium transversale</name>
    <dbReference type="NCBI Taxonomy" id="64571"/>
    <lineage>
        <taxon>Eukaryota</taxon>
        <taxon>Fungi</taxon>
        <taxon>Fungi incertae sedis</taxon>
        <taxon>Mucoromycota</taxon>
        <taxon>Mortierellomycotina</taxon>
        <taxon>Mortierellomycetes</taxon>
        <taxon>Mortierellales</taxon>
        <taxon>Mortierellaceae</taxon>
        <taxon>Lobosporangium</taxon>
    </lineage>
</organism>
<dbReference type="AlphaFoldDB" id="A0A1Y2GL79"/>
<evidence type="ECO:0000256" key="1">
    <source>
        <dbReference type="SAM" id="Phobius"/>
    </source>
</evidence>
<keyword evidence="1" id="KW-0812">Transmembrane</keyword>
<accession>A0A1Y2GL79</accession>
<dbReference type="EMBL" id="MCFF01000021">
    <property type="protein sequence ID" value="ORZ14319.1"/>
    <property type="molecule type" value="Genomic_DNA"/>
</dbReference>
<sequence>MVSIACILSLHYSLLSRRSSLSLFLLNNCSLFSFLSFCLLHAFAVQVQYFPPVLTFLKNKAHPSLPYPCPFPLRAPEHHFGSKIISAMC</sequence>
<dbReference type="Proteomes" id="UP000193648">
    <property type="component" value="Unassembled WGS sequence"/>
</dbReference>
<reference evidence="2 3" key="1">
    <citation type="submission" date="2016-07" db="EMBL/GenBank/DDBJ databases">
        <title>Pervasive Adenine N6-methylation of Active Genes in Fungi.</title>
        <authorList>
            <consortium name="DOE Joint Genome Institute"/>
            <person name="Mondo S.J."/>
            <person name="Dannebaum R.O."/>
            <person name="Kuo R.C."/>
            <person name="Labutti K."/>
            <person name="Haridas S."/>
            <person name="Kuo A."/>
            <person name="Salamov A."/>
            <person name="Ahrendt S.R."/>
            <person name="Lipzen A."/>
            <person name="Sullivan W."/>
            <person name="Andreopoulos W.B."/>
            <person name="Clum A."/>
            <person name="Lindquist E."/>
            <person name="Daum C."/>
            <person name="Ramamoorthy G.K."/>
            <person name="Gryganskyi A."/>
            <person name="Culley D."/>
            <person name="Magnuson J.K."/>
            <person name="James T.Y."/>
            <person name="O'Malley M.A."/>
            <person name="Stajich J.E."/>
            <person name="Spatafora J.W."/>
            <person name="Visel A."/>
            <person name="Grigoriev I.V."/>
        </authorList>
    </citation>
    <scope>NUCLEOTIDE SEQUENCE [LARGE SCALE GENOMIC DNA]</scope>
    <source>
        <strain evidence="2 3">NRRL 3116</strain>
    </source>
</reference>
<protein>
    <submittedName>
        <fullName evidence="2">Uncharacterized protein</fullName>
    </submittedName>
</protein>
<proteinExistence type="predicted"/>